<dbReference type="InterPro" id="IPR018511">
    <property type="entry name" value="Hemolysin-typ_Ca-bd_CS"/>
</dbReference>
<evidence type="ECO:0000313" key="5">
    <source>
        <dbReference type="EMBL" id="RBO78541.1"/>
    </source>
</evidence>
<sequence>DLVAEAGTVTVNNITEDDVINAAESAQTIAVTGTATGGDIAEGDTVTLVINDTEYTTTVGADGTWTVDVAGSDLAEDTVFDAVVASSDTAGNTVDSKATSTHSVDLTSNASIDVDVITGDKVISAAEAEEGNYVSITGWVGGDAQPGDTVTIELEGNVIGTAQVSSEQDSSGRYLYSVEVLGSDLANTSLANPYITAKVSGTDEAGNAFVASSTEIYKVDLVADIDAFVQDESGDMVINLDEQGNVTVGGWIELGGDVQSITITDEEGNSVTITEGITIEDDGGYGYFEIGADVSSLLDGELSVVVNASDAAGNTVQSEVMSIEKDTSAESGEVTVNAITSDDIINITESEQTVTVSGSASGGDISAGDIVTMTINGTEYSTNVQADGTWSVDVAGTDLAADTEFDVVVSSTDRAGNEVKSTVSSTHTTDLNIATPSISFESTGDDDVYNADEVGDDGTVTATISVSGSEVGDKVTYQVNNNTAVTITLTAALIESGIAVEVAPEDSITVSLSDDAGNRSVEVSGTAPAGDLEAESGTVTVNPITSDDHIDGTELYDTVTISGQASGGDITVGDQVKMVINGTEYTTTVNDDGSWSVNVAASELAEDTEFDVVVNSSDAAGNTVESRGTSTHTVDLSAEVTLSAGEGQQVVLTDLPEGFAFPEGVTEVTTDFGATISLVEGEYLYQAPVRDHSDSQGDQDSVTVTLEDGRSFTVNIDVEDSAPVAIDDEADILVRRETFEVSNVEANWVSSSGGNNIKKFDGTSSNGGTDNDDGRDQIRWGESPDDHGRQSGYGFIDNDSELDGKFELNEDIIIGTFTHYNYPVYSGGAIDAASMEIDFSVTDNSGVSEPVKLTVNFSHNETTNIDGDAEASRDIVTVENTFVTFEWEGEIYTLQVVGFREVGNPDGEVVTSIHTYENASTSYELVVRVVEGEGYSLPETTGNVLDDNGLGADELSEDGAISVTNVASGDSVNNSDASAGQSVKGTYGNLILNADGSYVYQATASVSTIPDGATDSFTYMIQDEDGSSSTATLSINVAAEAPREDPTFFENVSANLDSDLQWFETNTGDERTKYSDGSSDYRDHRDDLHITGTSNNDRIIGGRGDDHIEGGNAQDILYGYEGSDWLEGGEGDDTLYADGRRARDQDAEDSNRVDGGAGQDTLYGSIGDDFLLGGSGDDNLYGFDGDDVLIGGQGQDTMTGGDGRDLFILTDYSQGVDTITDFNASDDALDISELLDVPSSAAEEEIQAYLNENLTLTTNQDGSGKLEVADSDNANHTVANFGSDSQLGSGSITVIFNDKEYDINIDG</sequence>
<keyword evidence="3" id="KW-0106">Calcium</keyword>
<dbReference type="EMBL" id="QNRF01000014">
    <property type="protein sequence ID" value="RBO78541.1"/>
    <property type="molecule type" value="Genomic_DNA"/>
</dbReference>
<evidence type="ECO:0000313" key="6">
    <source>
        <dbReference type="Proteomes" id="UP000252086"/>
    </source>
</evidence>
<name>A0A366CT52_9GAMM</name>
<dbReference type="Pfam" id="PF00353">
    <property type="entry name" value="HemolysinCabind"/>
    <property type="match status" value="3"/>
</dbReference>
<dbReference type="GO" id="GO:0005576">
    <property type="term" value="C:extracellular region"/>
    <property type="evidence" value="ECO:0007669"/>
    <property type="project" value="UniProtKB-SubCell"/>
</dbReference>
<dbReference type="PANTHER" id="PTHR38340:SF1">
    <property type="entry name" value="S-LAYER PROTEIN"/>
    <property type="match status" value="1"/>
</dbReference>
<comment type="caution">
    <text evidence="5">The sequence shown here is derived from an EMBL/GenBank/DDBJ whole genome shotgun (WGS) entry which is preliminary data.</text>
</comment>
<dbReference type="OrthoDB" id="8612583at2"/>
<dbReference type="InterPro" id="IPR049826">
    <property type="entry name" value="Ig-like_ice"/>
</dbReference>
<dbReference type="Gene3D" id="2.60.40.10">
    <property type="entry name" value="Immunoglobulins"/>
    <property type="match status" value="5"/>
</dbReference>
<dbReference type="PROSITE" id="PS00330">
    <property type="entry name" value="HEMOLYSIN_CALCIUM"/>
    <property type="match status" value="3"/>
</dbReference>
<dbReference type="Proteomes" id="UP000252086">
    <property type="component" value="Unassembled WGS sequence"/>
</dbReference>
<dbReference type="SUPFAM" id="SSF51120">
    <property type="entry name" value="beta-Roll"/>
    <property type="match status" value="2"/>
</dbReference>
<dbReference type="RefSeq" id="WP_113875714.1">
    <property type="nucleotide sequence ID" value="NZ_QNRF01000014.1"/>
</dbReference>
<dbReference type="Pfam" id="PF17963">
    <property type="entry name" value="Big_9"/>
    <property type="match status" value="1"/>
</dbReference>
<organism evidence="5 6">
    <name type="scientific">Marinomonas aquiplantarum</name>
    <dbReference type="NCBI Taxonomy" id="491951"/>
    <lineage>
        <taxon>Bacteria</taxon>
        <taxon>Pseudomonadati</taxon>
        <taxon>Pseudomonadota</taxon>
        <taxon>Gammaproteobacteria</taxon>
        <taxon>Oceanospirillales</taxon>
        <taxon>Oceanospirillaceae</taxon>
        <taxon>Marinomonas</taxon>
    </lineage>
</organism>
<accession>A0A366CT52</accession>
<dbReference type="NCBIfam" id="NF033510">
    <property type="entry name" value="Ca_tandemer"/>
    <property type="match status" value="4"/>
</dbReference>
<keyword evidence="6" id="KW-1185">Reference proteome</keyword>
<evidence type="ECO:0000256" key="1">
    <source>
        <dbReference type="ARBA" id="ARBA00004613"/>
    </source>
</evidence>
<dbReference type="PANTHER" id="PTHR38340">
    <property type="entry name" value="S-LAYER PROTEIN"/>
    <property type="match status" value="1"/>
</dbReference>
<dbReference type="InterPro" id="IPR047995">
    <property type="entry name" value="Choice_anch_K"/>
</dbReference>
<protein>
    <submittedName>
        <fullName evidence="5">VCBS repeat-containing protein</fullName>
    </submittedName>
</protein>
<dbReference type="NCBIfam" id="NF012196">
    <property type="entry name" value="Ig_like_ice"/>
    <property type="match status" value="4"/>
</dbReference>
<dbReference type="InterPro" id="IPR010221">
    <property type="entry name" value="VCBS_dom"/>
</dbReference>
<dbReference type="InterPro" id="IPR050557">
    <property type="entry name" value="RTX_toxin/Mannuronan_C5-epim"/>
</dbReference>
<feature type="compositionally biased region" description="Basic and acidic residues" evidence="4">
    <location>
        <begin position="772"/>
        <end position="789"/>
    </location>
</feature>
<dbReference type="PRINTS" id="PR00313">
    <property type="entry name" value="CABNDNGRPT"/>
</dbReference>
<evidence type="ECO:0000256" key="2">
    <source>
        <dbReference type="ARBA" id="ARBA00022525"/>
    </source>
</evidence>
<feature type="non-terminal residue" evidence="5">
    <location>
        <position position="1"/>
    </location>
</feature>
<dbReference type="NCBIfam" id="TIGR01965">
    <property type="entry name" value="VCBS_repeat"/>
    <property type="match status" value="1"/>
</dbReference>
<evidence type="ECO:0000256" key="3">
    <source>
        <dbReference type="ARBA" id="ARBA00022837"/>
    </source>
</evidence>
<gene>
    <name evidence="5" type="ORF">DFP76_1141</name>
</gene>
<keyword evidence="2" id="KW-0964">Secreted</keyword>
<dbReference type="GO" id="GO:0005509">
    <property type="term" value="F:calcium ion binding"/>
    <property type="evidence" value="ECO:0007669"/>
    <property type="project" value="InterPro"/>
</dbReference>
<dbReference type="NCBIfam" id="NF038131">
    <property type="entry name" value="choice_anch_K"/>
    <property type="match status" value="1"/>
</dbReference>
<dbReference type="InterPro" id="IPR011049">
    <property type="entry name" value="Serralysin-like_metalloprot_C"/>
</dbReference>
<dbReference type="InterPro" id="IPR001343">
    <property type="entry name" value="Hemolysn_Ca-bd"/>
</dbReference>
<dbReference type="Gene3D" id="2.150.10.10">
    <property type="entry name" value="Serralysin-like metalloprotease, C-terminal"/>
    <property type="match status" value="2"/>
</dbReference>
<proteinExistence type="predicted"/>
<comment type="subcellular location">
    <subcellularLocation>
        <location evidence="1">Secreted</location>
    </subcellularLocation>
</comment>
<reference evidence="5 6" key="1">
    <citation type="submission" date="2018-06" db="EMBL/GenBank/DDBJ databases">
        <title>Genomic Encyclopedia of Type Strains, Phase III (KMG-III): the genomes of soil and plant-associated and newly described type strains.</title>
        <authorList>
            <person name="Whitman W."/>
        </authorList>
    </citation>
    <scope>NUCLEOTIDE SEQUENCE [LARGE SCALE GENOMIC DNA]</scope>
    <source>
        <strain evidence="5 6">CECT 7732</strain>
    </source>
</reference>
<feature type="region of interest" description="Disordered" evidence="4">
    <location>
        <begin position="755"/>
        <end position="792"/>
    </location>
</feature>
<evidence type="ECO:0000256" key="4">
    <source>
        <dbReference type="SAM" id="MobiDB-lite"/>
    </source>
</evidence>
<dbReference type="InterPro" id="IPR013783">
    <property type="entry name" value="Ig-like_fold"/>
</dbReference>